<evidence type="ECO:0000256" key="1">
    <source>
        <dbReference type="SAM" id="SignalP"/>
    </source>
</evidence>
<evidence type="ECO:0000313" key="2">
    <source>
        <dbReference type="EMBL" id="PQA54944.1"/>
    </source>
</evidence>
<sequence length="184" mass="21389">MIRLVLLALFFLLHLKSSGQDKDVTISFETPIQARLYPYEGQKSVSAFIMKGIFSTEETSAQCETMYGEFKFRVNQKGQVDSLLVLGNLRPYTINKISRNIRETSGRWKGWDPHTFQAYRWFTFPFYSFTITSEAACEKARPSHENFKRSLSLLQQLPYTDQGLLKITDGYLIQPGYTYPLDRR</sequence>
<dbReference type="Proteomes" id="UP000239590">
    <property type="component" value="Unassembled WGS sequence"/>
</dbReference>
<evidence type="ECO:0000313" key="3">
    <source>
        <dbReference type="Proteomes" id="UP000239590"/>
    </source>
</evidence>
<dbReference type="OrthoDB" id="956960at2"/>
<comment type="caution">
    <text evidence="2">The sequence shown here is derived from an EMBL/GenBank/DDBJ whole genome shotgun (WGS) entry which is preliminary data.</text>
</comment>
<keyword evidence="1" id="KW-0732">Signal</keyword>
<keyword evidence="3" id="KW-1185">Reference proteome</keyword>
<name>A0A2S7IGZ9_9BACT</name>
<evidence type="ECO:0008006" key="4">
    <source>
        <dbReference type="Google" id="ProtNLM"/>
    </source>
</evidence>
<accession>A0A2S7IGZ9</accession>
<gene>
    <name evidence="2" type="ORF">C5O19_20565</name>
</gene>
<organism evidence="2 3">
    <name type="scientific">Siphonobacter curvatus</name>
    <dbReference type="NCBI Taxonomy" id="2094562"/>
    <lineage>
        <taxon>Bacteria</taxon>
        <taxon>Pseudomonadati</taxon>
        <taxon>Bacteroidota</taxon>
        <taxon>Cytophagia</taxon>
        <taxon>Cytophagales</taxon>
        <taxon>Cytophagaceae</taxon>
        <taxon>Siphonobacter</taxon>
    </lineage>
</organism>
<proteinExistence type="predicted"/>
<feature type="chain" id="PRO_5015442372" description="TonB C-terminal domain-containing protein" evidence="1">
    <location>
        <begin position="20"/>
        <end position="184"/>
    </location>
</feature>
<reference evidence="3" key="1">
    <citation type="submission" date="2018-02" db="EMBL/GenBank/DDBJ databases">
        <title>Genome sequencing of Solimonas sp. HR-BB.</title>
        <authorList>
            <person name="Lee Y."/>
            <person name="Jeon C.O."/>
        </authorList>
    </citation>
    <scope>NUCLEOTIDE SEQUENCE [LARGE SCALE GENOMIC DNA]</scope>
    <source>
        <strain evidence="3">HR-U</strain>
    </source>
</reference>
<dbReference type="EMBL" id="PTRA01000005">
    <property type="protein sequence ID" value="PQA54944.1"/>
    <property type="molecule type" value="Genomic_DNA"/>
</dbReference>
<protein>
    <recommendedName>
        <fullName evidence="4">TonB C-terminal domain-containing protein</fullName>
    </recommendedName>
</protein>
<dbReference type="AlphaFoldDB" id="A0A2S7IGZ9"/>
<feature type="signal peptide" evidence="1">
    <location>
        <begin position="1"/>
        <end position="19"/>
    </location>
</feature>